<reference evidence="2 3" key="2">
    <citation type="submission" date="2014-09" db="EMBL/GenBank/DDBJ databases">
        <authorList>
            <consortium name="NBRP consortium"/>
            <person name="Sawabe T."/>
            <person name="Meirelles P."/>
            <person name="Nakanishi M."/>
            <person name="Sayaka M."/>
            <person name="Hattori M."/>
            <person name="Ohkuma M."/>
        </authorList>
    </citation>
    <scope>NUCLEOTIDE SEQUENCE [LARGE SCALE GENOMIC DNA]</scope>
    <source>
        <strain evidence="2 3">JCM 19240</strain>
    </source>
</reference>
<accession>A0A090T7T5</accession>
<name>A0A090T7T5_9VIBR</name>
<protein>
    <submittedName>
        <fullName evidence="2">Var1 homologue</fullName>
    </submittedName>
</protein>
<organism evidence="2 3">
    <name type="scientific">Vibrio maritimus</name>
    <dbReference type="NCBI Taxonomy" id="990268"/>
    <lineage>
        <taxon>Bacteria</taxon>
        <taxon>Pseudomonadati</taxon>
        <taxon>Pseudomonadota</taxon>
        <taxon>Gammaproteobacteria</taxon>
        <taxon>Vibrionales</taxon>
        <taxon>Vibrionaceae</taxon>
        <taxon>Vibrio</taxon>
    </lineage>
</organism>
<keyword evidence="3" id="KW-1185">Reference proteome</keyword>
<evidence type="ECO:0000313" key="3">
    <source>
        <dbReference type="Proteomes" id="UP000029224"/>
    </source>
</evidence>
<dbReference type="EMBL" id="BBMT01000006">
    <property type="protein sequence ID" value="GAL35313.1"/>
    <property type="molecule type" value="Genomic_DNA"/>
</dbReference>
<feature type="domain" description="Glyoxalase/fosfomycin resistance/dioxygenase" evidence="1">
    <location>
        <begin position="7"/>
        <end position="111"/>
    </location>
</feature>
<proteinExistence type="predicted"/>
<dbReference type="Proteomes" id="UP000029224">
    <property type="component" value="Unassembled WGS sequence"/>
</dbReference>
<dbReference type="InterPro" id="IPR004360">
    <property type="entry name" value="Glyas_Fos-R_dOase_dom"/>
</dbReference>
<dbReference type="SUPFAM" id="SSF54593">
    <property type="entry name" value="Glyoxalase/Bleomycin resistance protein/Dihydroxybiphenyl dioxygenase"/>
    <property type="match status" value="1"/>
</dbReference>
<sequence>MLKPTAVLIHVPDVQTGLSWYKRAFPQAVETYLSEYDFTVLDIDGFAIEIVQSDDKVSSGKQGVVLYWHVTDLMKALEHFYGLGCSLYRGIKPIENGQSMCQVEDPFGNLIGLRGKVT</sequence>
<reference evidence="2 3" key="1">
    <citation type="submission" date="2014-09" db="EMBL/GenBank/DDBJ databases">
        <title>Vibrio maritimus JCM 19240. (C210) whole genome shotgun sequence.</title>
        <authorList>
            <person name="Sawabe T."/>
            <person name="Meirelles P."/>
            <person name="Nakanishi M."/>
            <person name="Sayaka M."/>
            <person name="Hattori M."/>
            <person name="Ohkuma M."/>
        </authorList>
    </citation>
    <scope>NUCLEOTIDE SEQUENCE [LARGE SCALE GENOMIC DNA]</scope>
    <source>
        <strain evidence="2 3">JCM 19240</strain>
    </source>
</reference>
<dbReference type="Pfam" id="PF00903">
    <property type="entry name" value="Glyoxalase"/>
    <property type="match status" value="1"/>
</dbReference>
<evidence type="ECO:0000259" key="1">
    <source>
        <dbReference type="Pfam" id="PF00903"/>
    </source>
</evidence>
<comment type="caution">
    <text evidence="2">The sequence shown here is derived from an EMBL/GenBank/DDBJ whole genome shotgun (WGS) entry which is preliminary data.</text>
</comment>
<gene>
    <name evidence="2" type="ORF">JCM19240_3683</name>
</gene>
<dbReference type="Gene3D" id="3.10.180.10">
    <property type="entry name" value="2,3-Dihydroxybiphenyl 1,2-Dioxygenase, domain 1"/>
    <property type="match status" value="1"/>
</dbReference>
<dbReference type="InterPro" id="IPR029068">
    <property type="entry name" value="Glyas_Bleomycin-R_OHBP_Dase"/>
</dbReference>
<dbReference type="AlphaFoldDB" id="A0A090T7T5"/>
<evidence type="ECO:0000313" key="2">
    <source>
        <dbReference type="EMBL" id="GAL35313.1"/>
    </source>
</evidence>